<feature type="region of interest" description="Disordered" evidence="1">
    <location>
        <begin position="1"/>
        <end position="55"/>
    </location>
</feature>
<dbReference type="EMBL" id="JBBXMP010000811">
    <property type="protein sequence ID" value="KAL0056926.1"/>
    <property type="molecule type" value="Genomic_DNA"/>
</dbReference>
<reference evidence="2 3" key="1">
    <citation type="submission" date="2024-05" db="EMBL/GenBank/DDBJ databases">
        <title>A draft genome resource for the thread blight pathogen Marasmius tenuissimus strain MS-2.</title>
        <authorList>
            <person name="Yulfo-Soto G.E."/>
            <person name="Baruah I.K."/>
            <person name="Amoako-Attah I."/>
            <person name="Bukari Y."/>
            <person name="Meinhardt L.W."/>
            <person name="Bailey B.A."/>
            <person name="Cohen S.P."/>
        </authorList>
    </citation>
    <scope>NUCLEOTIDE SEQUENCE [LARGE SCALE GENOMIC DNA]</scope>
    <source>
        <strain evidence="2 3">MS-2</strain>
    </source>
</reference>
<comment type="caution">
    <text evidence="2">The sequence shown here is derived from an EMBL/GenBank/DDBJ whole genome shotgun (WGS) entry which is preliminary data.</text>
</comment>
<dbReference type="Proteomes" id="UP001437256">
    <property type="component" value="Unassembled WGS sequence"/>
</dbReference>
<keyword evidence="3" id="KW-1185">Reference proteome</keyword>
<sequence length="305" mass="34425">MARTNTSTMKMKLNRLARTPSTSSVHSKANMSQAQYKEFLERRRRDQESEDTKPIPFPKELDRVLFNTLKSVKCEMYPLDGLHWTPEQLATQSRKLHKTPPPKVRFPTLARSHSEPQLGIISSPSNGLRPCSKENAASGNSPKATNRVRQRTNSTTSLYANITNQIGTVPKRDDSEDDFLNLLSIDEDDLKTPTVRVPGDWPMEPELDDSANSSLFRAVMDGRQEVRDIDMELIAGMDFMESSRPGDDEGIGFPMPFSRTRAIDSGDSDPFGFGTTPESFKLRRANFGWADPEVEGQTRQRSWVE</sequence>
<gene>
    <name evidence="2" type="ORF">AAF712_016460</name>
</gene>
<protein>
    <submittedName>
        <fullName evidence="2">Uncharacterized protein</fullName>
    </submittedName>
</protein>
<feature type="compositionally biased region" description="Polar residues" evidence="1">
    <location>
        <begin position="135"/>
        <end position="144"/>
    </location>
</feature>
<proteinExistence type="predicted"/>
<feature type="compositionally biased region" description="Basic and acidic residues" evidence="1">
    <location>
        <begin position="38"/>
        <end position="55"/>
    </location>
</feature>
<evidence type="ECO:0000313" key="3">
    <source>
        <dbReference type="Proteomes" id="UP001437256"/>
    </source>
</evidence>
<organism evidence="2 3">
    <name type="scientific">Marasmius tenuissimus</name>
    <dbReference type="NCBI Taxonomy" id="585030"/>
    <lineage>
        <taxon>Eukaryota</taxon>
        <taxon>Fungi</taxon>
        <taxon>Dikarya</taxon>
        <taxon>Basidiomycota</taxon>
        <taxon>Agaricomycotina</taxon>
        <taxon>Agaricomycetes</taxon>
        <taxon>Agaricomycetidae</taxon>
        <taxon>Agaricales</taxon>
        <taxon>Marasmiineae</taxon>
        <taxon>Marasmiaceae</taxon>
        <taxon>Marasmius</taxon>
    </lineage>
</organism>
<evidence type="ECO:0000313" key="2">
    <source>
        <dbReference type="EMBL" id="KAL0056926.1"/>
    </source>
</evidence>
<accession>A0ABR2Z7U2</accession>
<feature type="region of interest" description="Disordered" evidence="1">
    <location>
        <begin position="92"/>
        <end position="151"/>
    </location>
</feature>
<evidence type="ECO:0000256" key="1">
    <source>
        <dbReference type="SAM" id="MobiDB-lite"/>
    </source>
</evidence>
<feature type="compositionally biased region" description="Polar residues" evidence="1">
    <location>
        <begin position="19"/>
        <end position="35"/>
    </location>
</feature>
<name>A0ABR2Z7U2_9AGAR</name>